<dbReference type="OrthoDB" id="4733425at2"/>
<dbReference type="Gene3D" id="2.40.128.270">
    <property type="match status" value="2"/>
</dbReference>
<dbReference type="RefSeq" id="WP_031141574.1">
    <property type="nucleotide sequence ID" value="NZ_BNEE01000006.1"/>
</dbReference>
<dbReference type="EMBL" id="BNEE01000006">
    <property type="protein sequence ID" value="GHI88444.1"/>
    <property type="molecule type" value="Genomic_DNA"/>
</dbReference>
<feature type="domain" description="DUF306" evidence="1">
    <location>
        <begin position="153"/>
        <end position="263"/>
    </location>
</feature>
<dbReference type="Pfam" id="PF03724">
    <property type="entry name" value="META"/>
    <property type="match status" value="2"/>
</dbReference>
<dbReference type="Proteomes" id="UP000600026">
    <property type="component" value="Unassembled WGS sequence"/>
</dbReference>
<keyword evidence="3" id="KW-1185">Reference proteome</keyword>
<gene>
    <name evidence="2" type="ORF">Sxan_58080</name>
</gene>
<protein>
    <recommendedName>
        <fullName evidence="1">DUF306 domain-containing protein</fullName>
    </recommendedName>
</protein>
<dbReference type="AlphaFoldDB" id="A0A919LLC4"/>
<dbReference type="PROSITE" id="PS51257">
    <property type="entry name" value="PROKAR_LIPOPROTEIN"/>
    <property type="match status" value="1"/>
</dbReference>
<name>A0A919LLC4_9ACTN</name>
<proteinExistence type="predicted"/>
<dbReference type="PANTHER" id="PTHR35535:SF2">
    <property type="entry name" value="DUF306 DOMAIN-CONTAINING PROTEIN"/>
    <property type="match status" value="1"/>
</dbReference>
<evidence type="ECO:0000313" key="3">
    <source>
        <dbReference type="Proteomes" id="UP000600026"/>
    </source>
</evidence>
<dbReference type="InterPro" id="IPR005184">
    <property type="entry name" value="DUF306_Meta_HslJ"/>
</dbReference>
<organism evidence="2 3">
    <name type="scientific">Streptomyces xanthophaeus</name>
    <dbReference type="NCBI Taxonomy" id="67385"/>
    <lineage>
        <taxon>Bacteria</taxon>
        <taxon>Bacillati</taxon>
        <taxon>Actinomycetota</taxon>
        <taxon>Actinomycetes</taxon>
        <taxon>Kitasatosporales</taxon>
        <taxon>Streptomycetaceae</taxon>
        <taxon>Streptomyces</taxon>
    </lineage>
</organism>
<evidence type="ECO:0000259" key="1">
    <source>
        <dbReference type="Pfam" id="PF03724"/>
    </source>
</evidence>
<sequence>MRTYRNVRILGAPLGVALVLTLGLTGCGRVTSSGGGPQLDGPLGSWAVESLTTGGRTLHAPDAARVDLGQEKATGNYGCNGFTAKVALHGDSALTVTPGINTDMACENTEFENAFAKLFQGRLTVDRGPDRLTLKSADGSTIAMTTKPPVPDAPLTATEWKVDSLVSGGSASSVPEAEAGRARFTLAADGTASGSLGCNRFSAPVTVEGPSVTFGPLTATRMACEGAAGELERTLTALFAGGPLSWQVQGRTLTLTAADGKGLGATAASAAE</sequence>
<reference evidence="2" key="1">
    <citation type="submission" date="2020-09" db="EMBL/GenBank/DDBJ databases">
        <title>Whole genome shotgun sequence of Streptomyces xanthophaeus NBRC 12829.</title>
        <authorList>
            <person name="Komaki H."/>
            <person name="Tamura T."/>
        </authorList>
    </citation>
    <scope>NUCLEOTIDE SEQUENCE</scope>
    <source>
        <strain evidence="2">NBRC 12829</strain>
    </source>
</reference>
<dbReference type="InterPro" id="IPR053147">
    <property type="entry name" value="Hsp_HslJ-like"/>
</dbReference>
<dbReference type="PANTHER" id="PTHR35535">
    <property type="entry name" value="HEAT SHOCK PROTEIN HSLJ"/>
    <property type="match status" value="1"/>
</dbReference>
<feature type="domain" description="DUF306" evidence="1">
    <location>
        <begin position="44"/>
        <end position="142"/>
    </location>
</feature>
<accession>A0A919LLC4</accession>
<evidence type="ECO:0000313" key="2">
    <source>
        <dbReference type="EMBL" id="GHI88444.1"/>
    </source>
</evidence>
<comment type="caution">
    <text evidence="2">The sequence shown here is derived from an EMBL/GenBank/DDBJ whole genome shotgun (WGS) entry which is preliminary data.</text>
</comment>
<dbReference type="InterPro" id="IPR038670">
    <property type="entry name" value="HslJ-like_sf"/>
</dbReference>